<evidence type="ECO:0000259" key="13">
    <source>
        <dbReference type="Pfam" id="PF20974"/>
    </source>
</evidence>
<evidence type="ECO:0000256" key="9">
    <source>
        <dbReference type="ARBA" id="ARBA00048351"/>
    </source>
</evidence>
<evidence type="ECO:0000256" key="1">
    <source>
        <dbReference type="ARBA" id="ARBA00004496"/>
    </source>
</evidence>
<feature type="domain" description="Glutamyl/glutaminyl-tRNA synthetase class Ib catalytic" evidence="11">
    <location>
        <begin position="98"/>
        <end position="403"/>
    </location>
</feature>
<keyword evidence="7 10" id="KW-0648">Protein biosynthesis</keyword>
<dbReference type="Proteomes" id="UP000608579">
    <property type="component" value="Unassembled WGS sequence"/>
</dbReference>
<dbReference type="GO" id="GO:0005524">
    <property type="term" value="F:ATP binding"/>
    <property type="evidence" value="ECO:0007669"/>
    <property type="project" value="UniProtKB-UniRule"/>
</dbReference>
<dbReference type="NCBIfam" id="TIGR00463">
    <property type="entry name" value="gltX_arch"/>
    <property type="match status" value="1"/>
</dbReference>
<keyword evidence="6 10" id="KW-0067">ATP-binding</keyword>
<organism evidence="14 15">
    <name type="scientific">Caldiarchaeum subterraneum</name>
    <dbReference type="NCBI Taxonomy" id="311458"/>
    <lineage>
        <taxon>Archaea</taxon>
        <taxon>Nitrososphaerota</taxon>
        <taxon>Candidatus Caldarchaeales</taxon>
        <taxon>Candidatus Caldarchaeaceae</taxon>
        <taxon>Candidatus Caldarchaeum</taxon>
    </lineage>
</organism>
<dbReference type="Pfam" id="PF03950">
    <property type="entry name" value="tRNA-synt_1c_C"/>
    <property type="match status" value="1"/>
</dbReference>
<evidence type="ECO:0000256" key="3">
    <source>
        <dbReference type="ARBA" id="ARBA00022490"/>
    </source>
</evidence>
<evidence type="ECO:0000256" key="7">
    <source>
        <dbReference type="ARBA" id="ARBA00022917"/>
    </source>
</evidence>
<evidence type="ECO:0000313" key="15">
    <source>
        <dbReference type="Proteomes" id="UP000608579"/>
    </source>
</evidence>
<dbReference type="InterPro" id="IPR049437">
    <property type="entry name" value="tRNA-synt_1c_C2"/>
</dbReference>
<evidence type="ECO:0000256" key="10">
    <source>
        <dbReference type="HAMAP-Rule" id="MF_02076"/>
    </source>
</evidence>
<dbReference type="InterPro" id="IPR020058">
    <property type="entry name" value="Glu/Gln-tRNA-synth_Ib_cat-dom"/>
</dbReference>
<sequence length="572" mass="66177">MVDVRELAIKWALKNAVDHGGRAELGPVIAKMVAESPEVKARIKELRPVIQEAVEQVNAMSLEEQVRRLEEIAPELLRREARKEEKKLPPLPNAVKGKVVTRLPPEPSGYMHLGHAMSGLLNYLYARMYEGGLWLRFEDTNPRKAGLEYYENFRRGYRWLGIEWDYEKNNSDDMKLYYEYAEKLIKEGHLYVCTCTPEEMSRQRREMRECLHRRHTTDENMELWSRMQDGGFKEGEAVVRLAGDMRSKNTAMRDPVMFRIVEHPHPIVGDRYRVWPTYDFAASIQDSLCGVTHVLRSSEFAFRDELQNYIRRLLGMRNPTIIEYSRFEFKGTPTSKRVIRELIEEGVVEGWDDPRLTTIDAIRRRGILPEAIKEFTITQTGFSYAKRVYDWSLIASINRKILDPVARRMFFVPEPVKLTVEGLGYSEVTLPYHPSRDMGVRVLKVDNWVYVPRNDLTKIGVGNMLRLKQLANVKLTTLEDDTAVGEFMGKEPVEGVPIIQWVGLESADVVVYKPGELIADDGSVNRDSMGILRGVAERSVETVRYDEVVQFERFGFCRRDSGEELKFIYAHD</sequence>
<feature type="domain" description="tRNA synthetases class I (E and Q) anti-codon binding" evidence="13">
    <location>
        <begin position="498"/>
        <end position="560"/>
    </location>
</feature>
<evidence type="ECO:0000259" key="11">
    <source>
        <dbReference type="Pfam" id="PF00749"/>
    </source>
</evidence>
<dbReference type="Pfam" id="PF00749">
    <property type="entry name" value="tRNA-synt_1c"/>
    <property type="match status" value="1"/>
</dbReference>
<dbReference type="NCBIfam" id="NF003169">
    <property type="entry name" value="PRK04156.1"/>
    <property type="match status" value="1"/>
</dbReference>
<dbReference type="SUPFAM" id="SSF52374">
    <property type="entry name" value="Nucleotidylyl transferase"/>
    <property type="match status" value="1"/>
</dbReference>
<keyword evidence="5 10" id="KW-0547">Nucleotide-binding</keyword>
<name>A0A833E9C1_CALS0</name>
<comment type="caution">
    <text evidence="14">The sequence shown here is derived from an EMBL/GenBank/DDBJ whole genome shotgun (WGS) entry which is preliminary data.</text>
</comment>
<dbReference type="InterPro" id="IPR001412">
    <property type="entry name" value="aa-tRNA-synth_I_CS"/>
</dbReference>
<gene>
    <name evidence="10" type="primary">gltX</name>
    <name evidence="14" type="ORF">EYH45_01895</name>
</gene>
<feature type="domain" description="Glutamyl/glutaminyl-tRNA synthetase class Ib anti-codon binding" evidence="12">
    <location>
        <begin position="406"/>
        <end position="481"/>
    </location>
</feature>
<evidence type="ECO:0000313" key="14">
    <source>
        <dbReference type="EMBL" id="HIQ29297.1"/>
    </source>
</evidence>
<evidence type="ECO:0000256" key="8">
    <source>
        <dbReference type="ARBA" id="ARBA00023146"/>
    </source>
</evidence>
<dbReference type="GO" id="GO:0005829">
    <property type="term" value="C:cytosol"/>
    <property type="evidence" value="ECO:0007669"/>
    <property type="project" value="TreeGrafter"/>
</dbReference>
<dbReference type="AlphaFoldDB" id="A0A833E9C1"/>
<dbReference type="PANTHER" id="PTHR43097">
    <property type="entry name" value="GLUTAMINE-TRNA LIGASE"/>
    <property type="match status" value="1"/>
</dbReference>
<dbReference type="GO" id="GO:0004818">
    <property type="term" value="F:glutamate-tRNA ligase activity"/>
    <property type="evidence" value="ECO:0007669"/>
    <property type="project" value="UniProtKB-UniRule"/>
</dbReference>
<dbReference type="Gene3D" id="2.40.240.100">
    <property type="match status" value="1"/>
</dbReference>
<dbReference type="GO" id="GO:0043604">
    <property type="term" value="P:amide biosynthetic process"/>
    <property type="evidence" value="ECO:0007669"/>
    <property type="project" value="TreeGrafter"/>
</dbReference>
<dbReference type="SUPFAM" id="SSF50715">
    <property type="entry name" value="Ribosomal protein L25-like"/>
    <property type="match status" value="1"/>
</dbReference>
<dbReference type="EC" id="6.1.1.17" evidence="10"/>
<dbReference type="InterPro" id="IPR011035">
    <property type="entry name" value="Ribosomal_bL25/Gln-tRNA_synth"/>
</dbReference>
<dbReference type="Gene3D" id="3.40.50.620">
    <property type="entry name" value="HUPs"/>
    <property type="match status" value="1"/>
</dbReference>
<protein>
    <recommendedName>
        <fullName evidence="10">Glutamate--tRNA ligase</fullName>
        <ecNumber evidence="10">6.1.1.17</ecNumber>
    </recommendedName>
    <alternativeName>
        <fullName evidence="10">Glutamyl-tRNA synthetase</fullName>
        <shortName evidence="10">GluRS</shortName>
    </alternativeName>
</protein>
<evidence type="ECO:0000256" key="2">
    <source>
        <dbReference type="ARBA" id="ARBA00008927"/>
    </source>
</evidence>
<dbReference type="InterPro" id="IPR020059">
    <property type="entry name" value="Glu/Gln-tRNA-synth_Ib_codon-bd"/>
</dbReference>
<accession>A0A833E9C1</accession>
<comment type="subcellular location">
    <subcellularLocation>
        <location evidence="1 10">Cytoplasm</location>
    </subcellularLocation>
</comment>
<dbReference type="InterPro" id="IPR004526">
    <property type="entry name" value="Glu-tRNA-synth_arc/euk"/>
</dbReference>
<dbReference type="PRINTS" id="PR00987">
    <property type="entry name" value="TRNASYNTHGLU"/>
</dbReference>
<proteinExistence type="inferred from homology"/>
<evidence type="ECO:0000256" key="6">
    <source>
        <dbReference type="ARBA" id="ARBA00022840"/>
    </source>
</evidence>
<dbReference type="Pfam" id="PF20974">
    <property type="entry name" value="tRNA-synt_1c_C2"/>
    <property type="match status" value="1"/>
</dbReference>
<reference evidence="14" key="1">
    <citation type="journal article" date="2020" name="ISME J.">
        <title>Gammaproteobacteria mediating utilization of methyl-, sulfur- and petroleum organic compounds in deep ocean hydrothermal plumes.</title>
        <authorList>
            <person name="Zhou Z."/>
            <person name="Liu Y."/>
            <person name="Pan J."/>
            <person name="Cron B.R."/>
            <person name="Toner B.M."/>
            <person name="Anantharaman K."/>
            <person name="Breier J.A."/>
            <person name="Dick G.J."/>
            <person name="Li M."/>
        </authorList>
    </citation>
    <scope>NUCLEOTIDE SEQUENCE</scope>
    <source>
        <strain evidence="14">SZUA-1515</strain>
    </source>
</reference>
<keyword evidence="8 10" id="KW-0030">Aminoacyl-tRNA synthetase</keyword>
<keyword evidence="3 10" id="KW-0963">Cytoplasm</keyword>
<dbReference type="InterPro" id="IPR014729">
    <property type="entry name" value="Rossmann-like_a/b/a_fold"/>
</dbReference>
<dbReference type="PROSITE" id="PS00178">
    <property type="entry name" value="AA_TRNA_LIGASE_I"/>
    <property type="match status" value="1"/>
</dbReference>
<dbReference type="GO" id="GO:0032991">
    <property type="term" value="C:protein-containing complex"/>
    <property type="evidence" value="ECO:0007669"/>
    <property type="project" value="UniProtKB-ARBA"/>
</dbReference>
<dbReference type="InterPro" id="IPR000924">
    <property type="entry name" value="Glu/Gln-tRNA-synth"/>
</dbReference>
<evidence type="ECO:0000256" key="4">
    <source>
        <dbReference type="ARBA" id="ARBA00022598"/>
    </source>
</evidence>
<comment type="function">
    <text evidence="10">Catalyzes the attachment of glutamate to tRNA(Glu) in a two-step reaction: glutamate is first activated by ATP to form Glu-AMP and then transferred to the acceptor end of tRNA(Glu).</text>
</comment>
<evidence type="ECO:0000256" key="5">
    <source>
        <dbReference type="ARBA" id="ARBA00022741"/>
    </source>
</evidence>
<feature type="short sequence motif" description="'HIGH' region" evidence="10">
    <location>
        <begin position="105"/>
        <end position="115"/>
    </location>
</feature>
<dbReference type="PANTHER" id="PTHR43097:SF5">
    <property type="entry name" value="GLUTAMATE--TRNA LIGASE"/>
    <property type="match status" value="1"/>
</dbReference>
<dbReference type="Gene3D" id="2.40.240.10">
    <property type="entry name" value="Ribosomal Protein L25, Chain P"/>
    <property type="match status" value="1"/>
</dbReference>
<comment type="catalytic activity">
    <reaction evidence="9 10">
        <text>tRNA(Glu) + L-glutamate + ATP = L-glutamyl-tRNA(Glu) + AMP + diphosphate</text>
        <dbReference type="Rhea" id="RHEA:23540"/>
        <dbReference type="Rhea" id="RHEA-COMP:9663"/>
        <dbReference type="Rhea" id="RHEA-COMP:9680"/>
        <dbReference type="ChEBI" id="CHEBI:29985"/>
        <dbReference type="ChEBI" id="CHEBI:30616"/>
        <dbReference type="ChEBI" id="CHEBI:33019"/>
        <dbReference type="ChEBI" id="CHEBI:78442"/>
        <dbReference type="ChEBI" id="CHEBI:78520"/>
        <dbReference type="ChEBI" id="CHEBI:456215"/>
        <dbReference type="EC" id="6.1.1.17"/>
    </reaction>
</comment>
<dbReference type="GO" id="GO:0006424">
    <property type="term" value="P:glutamyl-tRNA aminoacylation"/>
    <property type="evidence" value="ECO:0007669"/>
    <property type="project" value="UniProtKB-UniRule"/>
</dbReference>
<keyword evidence="4 10" id="KW-0436">Ligase</keyword>
<dbReference type="InterPro" id="IPR050132">
    <property type="entry name" value="Gln/Glu-tRNA_Ligase"/>
</dbReference>
<dbReference type="EMBL" id="DQVM01000034">
    <property type="protein sequence ID" value="HIQ29297.1"/>
    <property type="molecule type" value="Genomic_DNA"/>
</dbReference>
<comment type="similarity">
    <text evidence="2 10">Belongs to the class-I aminoacyl-tRNA synthetase family. Glutamate--tRNA ligase type 2 subfamily.</text>
</comment>
<dbReference type="HAMAP" id="MF_02076">
    <property type="entry name" value="Glu_tRNA_synth_type2"/>
    <property type="match status" value="1"/>
</dbReference>
<dbReference type="InterPro" id="IPR020056">
    <property type="entry name" value="Rbsml_bL25/Gln-tRNA_synth_N"/>
</dbReference>
<evidence type="ECO:0000259" key="12">
    <source>
        <dbReference type="Pfam" id="PF03950"/>
    </source>
</evidence>